<dbReference type="Pfam" id="PF12802">
    <property type="entry name" value="MarR_2"/>
    <property type="match status" value="1"/>
</dbReference>
<dbReference type="SUPFAM" id="SSF46785">
    <property type="entry name" value="Winged helix' DNA-binding domain"/>
    <property type="match status" value="1"/>
</dbReference>
<proteinExistence type="predicted"/>
<organism evidence="2 3">
    <name type="scientific">[Actinomadura] parvosata subsp. kistnae</name>
    <dbReference type="NCBI Taxonomy" id="1909395"/>
    <lineage>
        <taxon>Bacteria</taxon>
        <taxon>Bacillati</taxon>
        <taxon>Actinomycetota</taxon>
        <taxon>Actinomycetes</taxon>
        <taxon>Streptosporangiales</taxon>
        <taxon>Streptosporangiaceae</taxon>
        <taxon>Nonomuraea</taxon>
    </lineage>
</organism>
<evidence type="ECO:0000313" key="2">
    <source>
        <dbReference type="EMBL" id="AQZ68573.1"/>
    </source>
</evidence>
<name>A0A1V0AEG1_9ACTN</name>
<evidence type="ECO:0000313" key="3">
    <source>
        <dbReference type="Proteomes" id="UP000190797"/>
    </source>
</evidence>
<dbReference type="Proteomes" id="UP000190797">
    <property type="component" value="Chromosome"/>
</dbReference>
<protein>
    <submittedName>
        <fullName evidence="2">MarR family transcriptional regulator</fullName>
    </submittedName>
</protein>
<dbReference type="Gene3D" id="1.10.10.10">
    <property type="entry name" value="Winged helix-like DNA-binding domain superfamily/Winged helix DNA-binding domain"/>
    <property type="match status" value="1"/>
</dbReference>
<dbReference type="SMART" id="SM00347">
    <property type="entry name" value="HTH_MARR"/>
    <property type="match status" value="1"/>
</dbReference>
<dbReference type="InterPro" id="IPR036388">
    <property type="entry name" value="WH-like_DNA-bd_sf"/>
</dbReference>
<dbReference type="InterPro" id="IPR036390">
    <property type="entry name" value="WH_DNA-bd_sf"/>
</dbReference>
<dbReference type="GO" id="GO:0003700">
    <property type="term" value="F:DNA-binding transcription factor activity"/>
    <property type="evidence" value="ECO:0007669"/>
    <property type="project" value="InterPro"/>
</dbReference>
<dbReference type="KEGG" id="noa:BKM31_50215"/>
<dbReference type="RefSeq" id="WP_080044955.1">
    <property type="nucleotide sequence ID" value="NZ_CP017717.1"/>
</dbReference>
<dbReference type="PANTHER" id="PTHR33164">
    <property type="entry name" value="TRANSCRIPTIONAL REGULATOR, MARR FAMILY"/>
    <property type="match status" value="1"/>
</dbReference>
<dbReference type="PANTHER" id="PTHR33164:SF43">
    <property type="entry name" value="HTH-TYPE TRANSCRIPTIONAL REPRESSOR YETL"/>
    <property type="match status" value="1"/>
</dbReference>
<evidence type="ECO:0000259" key="1">
    <source>
        <dbReference type="PROSITE" id="PS50995"/>
    </source>
</evidence>
<dbReference type="InterPro" id="IPR039422">
    <property type="entry name" value="MarR/SlyA-like"/>
</dbReference>
<dbReference type="OrthoDB" id="3177763at2"/>
<accession>A0A1V0AEG1</accession>
<feature type="domain" description="HTH marR-type" evidence="1">
    <location>
        <begin position="1"/>
        <end position="134"/>
    </location>
</feature>
<dbReference type="AlphaFoldDB" id="A0A1V0AEG1"/>
<sequence>MKESTLELMRWVVWAQRRIADDWIRERGLTHEQSAVLAYLSKNPNAIQRDIVRATRTSAPGVSRLLAGLERRGLVERRTQEGDTRSRRVQVTPAGAELIQGFEEAMDRVEESILAPLGDEGRARLHDLLEQLASRLDPPSLPDPEQ</sequence>
<dbReference type="GO" id="GO:0006950">
    <property type="term" value="P:response to stress"/>
    <property type="evidence" value="ECO:0007669"/>
    <property type="project" value="TreeGrafter"/>
</dbReference>
<reference evidence="3" key="1">
    <citation type="journal article" date="2017" name="Med. Chem. Commun.">
        <title>Nonomuraea sp. ATCC 55076 harbours the largest actinomycete chromosome to date and the kistamicin biosynthetic gene cluster.</title>
        <authorList>
            <person name="Nazari B."/>
            <person name="Forneris C.C."/>
            <person name="Gibson M.I."/>
            <person name="Moon K."/>
            <person name="Schramma K.R."/>
            <person name="Seyedsayamdost M.R."/>
        </authorList>
    </citation>
    <scope>NUCLEOTIDE SEQUENCE [LARGE SCALE GENOMIC DNA]</scope>
    <source>
        <strain evidence="3">ATCC 55076</strain>
    </source>
</reference>
<dbReference type="EMBL" id="CP017717">
    <property type="protein sequence ID" value="AQZ68573.1"/>
    <property type="molecule type" value="Genomic_DNA"/>
</dbReference>
<dbReference type="InterPro" id="IPR000835">
    <property type="entry name" value="HTH_MarR-typ"/>
</dbReference>
<dbReference type="PROSITE" id="PS50995">
    <property type="entry name" value="HTH_MARR_2"/>
    <property type="match status" value="1"/>
</dbReference>
<keyword evidence="3" id="KW-1185">Reference proteome</keyword>
<dbReference type="PRINTS" id="PR00598">
    <property type="entry name" value="HTHMARR"/>
</dbReference>
<gene>
    <name evidence="2" type="ORF">BKM31_50215</name>
</gene>